<feature type="domain" description="Smr" evidence="2">
    <location>
        <begin position="137"/>
        <end position="212"/>
    </location>
</feature>
<evidence type="ECO:0000313" key="4">
    <source>
        <dbReference type="Proteomes" id="UP001190700"/>
    </source>
</evidence>
<dbReference type="SUPFAM" id="SSF160443">
    <property type="entry name" value="SMR domain-like"/>
    <property type="match status" value="1"/>
</dbReference>
<dbReference type="SMART" id="SM00463">
    <property type="entry name" value="SMR"/>
    <property type="match status" value="1"/>
</dbReference>
<dbReference type="Proteomes" id="UP001190700">
    <property type="component" value="Unassembled WGS sequence"/>
</dbReference>
<dbReference type="AlphaFoldDB" id="A0AAE0LHH3"/>
<dbReference type="PROSITE" id="PS50828">
    <property type="entry name" value="SMR"/>
    <property type="match status" value="1"/>
</dbReference>
<accession>A0AAE0LHH3</accession>
<dbReference type="InterPro" id="IPR002625">
    <property type="entry name" value="Smr_dom"/>
</dbReference>
<dbReference type="EMBL" id="LGRX02002051">
    <property type="protein sequence ID" value="KAK3284959.1"/>
    <property type="molecule type" value="Genomic_DNA"/>
</dbReference>
<name>A0AAE0LHH3_9CHLO</name>
<proteinExistence type="predicted"/>
<feature type="compositionally biased region" description="Basic residues" evidence="1">
    <location>
        <begin position="95"/>
        <end position="106"/>
    </location>
</feature>
<gene>
    <name evidence="3" type="ORF">CYMTET_7415</name>
</gene>
<reference evidence="3 4" key="1">
    <citation type="journal article" date="2015" name="Genome Biol. Evol.">
        <title>Comparative Genomics of a Bacterivorous Green Alga Reveals Evolutionary Causalities and Consequences of Phago-Mixotrophic Mode of Nutrition.</title>
        <authorList>
            <person name="Burns J.A."/>
            <person name="Paasch A."/>
            <person name="Narechania A."/>
            <person name="Kim E."/>
        </authorList>
    </citation>
    <scope>NUCLEOTIDE SEQUENCE [LARGE SCALE GENOMIC DNA]</scope>
    <source>
        <strain evidence="3 4">PLY_AMNH</strain>
    </source>
</reference>
<evidence type="ECO:0000313" key="3">
    <source>
        <dbReference type="EMBL" id="KAK3284959.1"/>
    </source>
</evidence>
<dbReference type="InterPro" id="IPR036063">
    <property type="entry name" value="Smr_dom_sf"/>
</dbReference>
<feature type="region of interest" description="Disordered" evidence="1">
    <location>
        <begin position="60"/>
        <end position="120"/>
    </location>
</feature>
<comment type="caution">
    <text evidence="3">The sequence shown here is derived from an EMBL/GenBank/DDBJ whole genome shotgun (WGS) entry which is preliminary data.</text>
</comment>
<dbReference type="Pfam" id="PF01713">
    <property type="entry name" value="Smr"/>
    <property type="match status" value="1"/>
</dbReference>
<keyword evidence="4" id="KW-1185">Reference proteome</keyword>
<feature type="non-terminal residue" evidence="3">
    <location>
        <position position="1"/>
    </location>
</feature>
<feature type="compositionally biased region" description="Polar residues" evidence="1">
    <location>
        <begin position="71"/>
        <end position="80"/>
    </location>
</feature>
<evidence type="ECO:0000256" key="1">
    <source>
        <dbReference type="SAM" id="MobiDB-lite"/>
    </source>
</evidence>
<organism evidence="3 4">
    <name type="scientific">Cymbomonas tetramitiformis</name>
    <dbReference type="NCBI Taxonomy" id="36881"/>
    <lineage>
        <taxon>Eukaryota</taxon>
        <taxon>Viridiplantae</taxon>
        <taxon>Chlorophyta</taxon>
        <taxon>Pyramimonadophyceae</taxon>
        <taxon>Pyramimonadales</taxon>
        <taxon>Pyramimonadaceae</taxon>
        <taxon>Cymbomonas</taxon>
    </lineage>
</organism>
<feature type="compositionally biased region" description="Polar residues" evidence="1">
    <location>
        <begin position="108"/>
        <end position="117"/>
    </location>
</feature>
<evidence type="ECO:0000259" key="2">
    <source>
        <dbReference type="PROSITE" id="PS50828"/>
    </source>
</evidence>
<dbReference type="Gene3D" id="3.30.1370.110">
    <property type="match status" value="1"/>
</dbReference>
<protein>
    <recommendedName>
        <fullName evidence="2">Smr domain-containing protein</fullName>
    </recommendedName>
</protein>
<sequence>IRECGEALGSWQGRWNMLGEGYAGGKRERRGRGGGGVLAHCLGGAVQLGRMTTNVDMAEVRPADGPEDPTGGQSAGSRQSAPARGLKDAMMNRSAPKRAVKQKRGKNALQSAVSTASPREDYKQGVTMAVQSSANTCDLRGMRVDEALTELDMIISQQAAASSTGTIFVVHGVGTGKVKAAVLEALKSNSQVVRFEPNEGMGGDGCTVAYLF</sequence>